<dbReference type="KEGG" id="coc:Coch_0428"/>
<evidence type="ECO:0000256" key="1">
    <source>
        <dbReference type="SAM" id="MobiDB-lite"/>
    </source>
</evidence>
<gene>
    <name evidence="3" type="ordered locus">Coch_0428</name>
</gene>
<evidence type="ECO:0000313" key="4">
    <source>
        <dbReference type="Proteomes" id="UP000006650"/>
    </source>
</evidence>
<dbReference type="HOGENOM" id="CLU_663408_0_0_10"/>
<dbReference type="STRING" id="521097.Coch_0428"/>
<accession>C7M6K3</accession>
<sequence length="414" mass="49147">MKRMFLIGLLLLLVVPTFAQQKTAYQKKVEAIENKYLQQVGIPLSEINRLRKDKDFGEAMLRGMFNQKLATYSKKHGSIQAYALITKIADEMKAAEKLKTPAELKKEKEEKQRQIIQQQKREEQEKLAKTKREQELQEKRLKEEQERETKRLEEKEARIRKEQESLRNTSDIAKIKARIKDNFLKWAQKGEFETTNEFKERLQNNGKEKIQEISSDIVVSILRELRFYINLGKYNADEEIYPITIGRSIPIYSYKTEEELHRILTANDDYRGYNDYTEDTISVESNLKIGKEEAIQLKEEIEDYTSYYNDQMSAKYIYYDTSKIFFSNDIKRWILKDAYLLPIDIKNVAKIGGENTPKFIIKSEYDLDIKEEYPLLSELQFSTSELELSEYFPEEYTFTLDNEKIKKGLREEYF</sequence>
<dbReference type="eggNOG" id="ENOG503109K">
    <property type="taxonomic scope" value="Bacteria"/>
</dbReference>
<dbReference type="Proteomes" id="UP000006650">
    <property type="component" value="Chromosome"/>
</dbReference>
<feature type="signal peptide" evidence="2">
    <location>
        <begin position="1"/>
        <end position="19"/>
    </location>
</feature>
<dbReference type="AlphaFoldDB" id="C7M6K3"/>
<organism evidence="3 4">
    <name type="scientific">Capnocytophaga ochracea (strain ATCC 27872 / DSM 7271 / CCUG 9716 / JCM 12966 / NCTC 12371 / SS31 / VPI 2845)</name>
    <name type="common">Bacteroides ochraceus</name>
    <dbReference type="NCBI Taxonomy" id="521097"/>
    <lineage>
        <taxon>Bacteria</taxon>
        <taxon>Pseudomonadati</taxon>
        <taxon>Bacteroidota</taxon>
        <taxon>Flavobacteriia</taxon>
        <taxon>Flavobacteriales</taxon>
        <taxon>Flavobacteriaceae</taxon>
        <taxon>Capnocytophaga</taxon>
    </lineage>
</organism>
<proteinExistence type="predicted"/>
<evidence type="ECO:0000256" key="2">
    <source>
        <dbReference type="SAM" id="SignalP"/>
    </source>
</evidence>
<feature type="chain" id="PRO_5002979128" evidence="2">
    <location>
        <begin position="20"/>
        <end position="414"/>
    </location>
</feature>
<dbReference type="GeneID" id="29675568"/>
<feature type="region of interest" description="Disordered" evidence="1">
    <location>
        <begin position="103"/>
        <end position="151"/>
    </location>
</feature>
<protein>
    <submittedName>
        <fullName evidence="3">Uncharacterized protein</fullName>
    </submittedName>
</protein>
<dbReference type="EMBL" id="CP001632">
    <property type="protein sequence ID" value="ACU91991.1"/>
    <property type="molecule type" value="Genomic_DNA"/>
</dbReference>
<evidence type="ECO:0000313" key="3">
    <source>
        <dbReference type="EMBL" id="ACU91991.1"/>
    </source>
</evidence>
<name>C7M6K3_CAPOD</name>
<reference evidence="3 4" key="1">
    <citation type="journal article" date="2009" name="Stand. Genomic Sci.">
        <title>Complete genome sequence of Capnocytophaga ochracea type strain (VPI 2845).</title>
        <authorList>
            <person name="Mavrommatis K."/>
            <person name="Gronow S."/>
            <person name="Saunders E."/>
            <person name="Land M."/>
            <person name="Lapidus A."/>
            <person name="Copeland A."/>
            <person name="Glavina Del Rio T."/>
            <person name="Nolan M."/>
            <person name="Lucas S."/>
            <person name="Chen F."/>
            <person name="Tice H."/>
            <person name="Cheng J.F."/>
            <person name="Bruce D."/>
            <person name="Goodwin L."/>
            <person name="Pitluck S."/>
            <person name="Pati A."/>
            <person name="Ivanova N."/>
            <person name="Chen A."/>
            <person name="Palaniappan K."/>
            <person name="Chain P."/>
            <person name="Hauser L."/>
            <person name="Chang Y.J."/>
            <person name="Jeffries C.D."/>
            <person name="Brettin T."/>
            <person name="Detter J.C."/>
            <person name="Han C."/>
            <person name="Bristow J."/>
            <person name="Goker M."/>
            <person name="Rohde M."/>
            <person name="Eisen J.A."/>
            <person name="Markowitz V."/>
            <person name="Kyrpides N.C."/>
            <person name="Klenk H.P."/>
            <person name="Hugenholtz P."/>
        </authorList>
    </citation>
    <scope>NUCLEOTIDE SEQUENCE [LARGE SCALE GENOMIC DNA]</scope>
    <source>
        <strain evidence="4">ATCC 27872 / DSM 7271 / JCM 12966 / VPI 2845</strain>
    </source>
</reference>
<keyword evidence="2" id="KW-0732">Signal</keyword>
<dbReference type="RefSeq" id="WP_015781740.1">
    <property type="nucleotide sequence ID" value="NC_013162.1"/>
</dbReference>
<keyword evidence="4" id="KW-1185">Reference proteome</keyword>